<dbReference type="SUPFAM" id="SSF52172">
    <property type="entry name" value="CheY-like"/>
    <property type="match status" value="1"/>
</dbReference>
<organism evidence="4 5">
    <name type="scientific">Vreelandella titanicae</name>
    <dbReference type="NCBI Taxonomy" id="664683"/>
    <lineage>
        <taxon>Bacteria</taxon>
        <taxon>Pseudomonadati</taxon>
        <taxon>Pseudomonadota</taxon>
        <taxon>Gammaproteobacteria</taxon>
        <taxon>Oceanospirillales</taxon>
        <taxon>Halomonadaceae</taxon>
        <taxon>Vreelandella</taxon>
    </lineage>
</organism>
<dbReference type="PANTHER" id="PTHR33121:SF79">
    <property type="entry name" value="CYCLIC DI-GMP PHOSPHODIESTERASE PDED-RELATED"/>
    <property type="match status" value="1"/>
</dbReference>
<reference evidence="4 5" key="1">
    <citation type="submission" date="2019-12" db="EMBL/GenBank/DDBJ databases">
        <title>Genome sequencing and assembly of endphytes of Porphyra tenera.</title>
        <authorList>
            <person name="Park J.M."/>
            <person name="Shin R."/>
            <person name="Jo S.H."/>
        </authorList>
    </citation>
    <scope>NUCLEOTIDE SEQUENCE [LARGE SCALE GENOMIC DNA]</scope>
    <source>
        <strain evidence="4 5">GPM3</strain>
    </source>
</reference>
<dbReference type="InterPro" id="IPR001633">
    <property type="entry name" value="EAL_dom"/>
</dbReference>
<dbReference type="Pfam" id="PF00072">
    <property type="entry name" value="Response_reg"/>
    <property type="match status" value="1"/>
</dbReference>
<dbReference type="InterPro" id="IPR035919">
    <property type="entry name" value="EAL_sf"/>
</dbReference>
<dbReference type="GO" id="GO:0000160">
    <property type="term" value="P:phosphorelay signal transduction system"/>
    <property type="evidence" value="ECO:0007669"/>
    <property type="project" value="InterPro"/>
</dbReference>
<evidence type="ECO:0000313" key="5">
    <source>
        <dbReference type="Proteomes" id="UP000509761"/>
    </source>
</evidence>
<evidence type="ECO:0000313" key="4">
    <source>
        <dbReference type="EMBL" id="QKS22268.1"/>
    </source>
</evidence>
<name>A0AAP9NHV9_9GAMM</name>
<dbReference type="Proteomes" id="UP000509761">
    <property type="component" value="Chromosome"/>
</dbReference>
<dbReference type="InterPro" id="IPR001789">
    <property type="entry name" value="Sig_transdc_resp-reg_receiver"/>
</dbReference>
<evidence type="ECO:0000259" key="3">
    <source>
        <dbReference type="PROSITE" id="PS50883"/>
    </source>
</evidence>
<gene>
    <name evidence="4" type="ORF">FX987_00010</name>
</gene>
<dbReference type="Pfam" id="PF00563">
    <property type="entry name" value="EAL"/>
    <property type="match status" value="1"/>
</dbReference>
<dbReference type="GO" id="GO:0071111">
    <property type="term" value="F:cyclic-guanylate-specific phosphodiesterase activity"/>
    <property type="evidence" value="ECO:0007669"/>
    <property type="project" value="InterPro"/>
</dbReference>
<dbReference type="PANTHER" id="PTHR33121">
    <property type="entry name" value="CYCLIC DI-GMP PHOSPHODIESTERASE PDEF"/>
    <property type="match status" value="1"/>
</dbReference>
<dbReference type="CDD" id="cd01948">
    <property type="entry name" value="EAL"/>
    <property type="match status" value="1"/>
</dbReference>
<accession>A0AAP9NHV9</accession>
<dbReference type="SMART" id="SM00052">
    <property type="entry name" value="EAL"/>
    <property type="match status" value="1"/>
</dbReference>
<dbReference type="EMBL" id="CP054580">
    <property type="protein sequence ID" value="QKS22268.1"/>
    <property type="molecule type" value="Genomic_DNA"/>
</dbReference>
<keyword evidence="1" id="KW-0597">Phosphoprotein</keyword>
<dbReference type="Gene3D" id="3.20.20.450">
    <property type="entry name" value="EAL domain"/>
    <property type="match status" value="1"/>
</dbReference>
<dbReference type="InterPro" id="IPR011006">
    <property type="entry name" value="CheY-like_superfamily"/>
</dbReference>
<evidence type="ECO:0000256" key="1">
    <source>
        <dbReference type="PROSITE-ProRule" id="PRU00169"/>
    </source>
</evidence>
<feature type="modified residue" description="4-aspartylphosphate" evidence="1">
    <location>
        <position position="53"/>
    </location>
</feature>
<dbReference type="PROSITE" id="PS50110">
    <property type="entry name" value="RESPONSE_REGULATORY"/>
    <property type="match status" value="1"/>
</dbReference>
<keyword evidence="5" id="KW-1185">Reference proteome</keyword>
<dbReference type="AlphaFoldDB" id="A0AAP9NHV9"/>
<evidence type="ECO:0000259" key="2">
    <source>
        <dbReference type="PROSITE" id="PS50110"/>
    </source>
</evidence>
<protein>
    <submittedName>
        <fullName evidence="4">Phytochrome-like protein cph2</fullName>
    </submittedName>
</protein>
<dbReference type="Gene3D" id="3.40.50.2300">
    <property type="match status" value="1"/>
</dbReference>
<dbReference type="InterPro" id="IPR050706">
    <property type="entry name" value="Cyclic-di-GMP_PDE-like"/>
</dbReference>
<dbReference type="CDD" id="cd00156">
    <property type="entry name" value="REC"/>
    <property type="match status" value="1"/>
</dbReference>
<proteinExistence type="predicted"/>
<feature type="domain" description="Response regulatory" evidence="2">
    <location>
        <begin position="4"/>
        <end position="123"/>
    </location>
</feature>
<dbReference type="PROSITE" id="PS50883">
    <property type="entry name" value="EAL"/>
    <property type="match status" value="1"/>
</dbReference>
<feature type="domain" description="EAL" evidence="3">
    <location>
        <begin position="127"/>
        <end position="384"/>
    </location>
</feature>
<dbReference type="SUPFAM" id="SSF141868">
    <property type="entry name" value="EAL domain-like"/>
    <property type="match status" value="1"/>
</dbReference>
<dbReference type="RefSeq" id="WP_022520680.1">
    <property type="nucleotide sequence ID" value="NZ_CP054580.1"/>
</dbReference>
<sequence>MLSNALIIDDDLDVQLLGKMLLRQQGYEVVTAGSLGQLARQPALLNAELILLDFGLGEFTGLDILDYLHDLHLKASILLISSCSQETAESAIAAGKAMGFHMLGFLPKAKLLTDLALFLEPLKTAHRTPTSDDLAKAIREKQLFLAFQPQVDLQHALQQDQIIGVEALARWQNPERGVLYPDSFISLAEQSGLMIPLTWYVIELALQQQAQWLFQGWNLNLSINITAAFIQEEGMLEVFDKLTQQHQAVLNRLTLELTETVGVECLSYASHVLNALRDRGCKIASDDFGTGHSSLTQLYRLPFNELKIDRSFVSLIDQDQDALVITESIIDLGKRLGLTVVAEGIETAAQHAMLVEAGCAVGQGYFISRPLTAGAFSAWMCERSQSAITAQNESMLARRNARCVEACSTVNRST</sequence>